<gene>
    <name evidence="2" type="ORF">M4Z11_04170</name>
</gene>
<dbReference type="InterPro" id="IPR036425">
    <property type="entry name" value="MoaB/Mog-like_dom_sf"/>
</dbReference>
<dbReference type="SUPFAM" id="SSF53218">
    <property type="entry name" value="Molybdenum cofactor biosynthesis proteins"/>
    <property type="match status" value="1"/>
</dbReference>
<dbReference type="SMART" id="SM00852">
    <property type="entry name" value="MoCF_biosynth"/>
    <property type="match status" value="1"/>
</dbReference>
<dbReference type="InterPro" id="IPR001453">
    <property type="entry name" value="MoaB/Mog_dom"/>
</dbReference>
<dbReference type="Proteomes" id="UP001523003">
    <property type="component" value="Unassembled WGS sequence"/>
</dbReference>
<name>A0ABT0P8K7_9HYPH</name>
<comment type="caution">
    <text evidence="2">The sequence shown here is derived from an EMBL/GenBank/DDBJ whole genome shotgun (WGS) entry which is preliminary data.</text>
</comment>
<evidence type="ECO:0000313" key="2">
    <source>
        <dbReference type="EMBL" id="MCL6229801.1"/>
    </source>
</evidence>
<evidence type="ECO:0000259" key="1">
    <source>
        <dbReference type="SMART" id="SM00852"/>
    </source>
</evidence>
<dbReference type="EMBL" id="JAMCOF010000005">
    <property type="protein sequence ID" value="MCL6229801.1"/>
    <property type="molecule type" value="Genomic_DNA"/>
</dbReference>
<evidence type="ECO:0000313" key="3">
    <source>
        <dbReference type="Proteomes" id="UP001523003"/>
    </source>
</evidence>
<accession>A0ABT0P8K7</accession>
<sequence>MGGLATTHQIAKAVLNYLVNPISVCHAAIITVGDELLSGQYLNTNLQNLSQSLERKNIQVTRHFVCADQLQQISKTVISCLRQEDLIIISGGLGPTSDDKTRDAIAQAVKKPLVHHENVWQKIKGQLQQLDIVPDTIMHVKLCFLKQQKCLIILLEQHLVFTFPVIEVLLLFCLVRLHKLLCF</sequence>
<protein>
    <submittedName>
        <fullName evidence="2">Molybdopterin-binding protein</fullName>
    </submittedName>
</protein>
<dbReference type="Gene3D" id="3.40.980.10">
    <property type="entry name" value="MoaB/Mog-like domain"/>
    <property type="match status" value="1"/>
</dbReference>
<proteinExistence type="predicted"/>
<dbReference type="InterPro" id="IPR050101">
    <property type="entry name" value="CinA"/>
</dbReference>
<keyword evidence="3" id="KW-1185">Reference proteome</keyword>
<reference evidence="2 3" key="1">
    <citation type="submission" date="2022-05" db="EMBL/GenBank/DDBJ databases">
        <title>Description of the Bartonella bilalgolemii sp. nov. Isolated from Apodemus uralensis (Pallas 1811).</title>
        <authorList>
            <person name="Zgheib R."/>
            <person name="Celebi B."/>
        </authorList>
    </citation>
    <scope>NUCLEOTIDE SEQUENCE [LARGE SCALE GENOMIC DNA]</scope>
    <source>
        <strain evidence="2 3">G70</strain>
    </source>
</reference>
<dbReference type="Pfam" id="PF00994">
    <property type="entry name" value="MoCF_biosynth"/>
    <property type="match status" value="1"/>
</dbReference>
<feature type="domain" description="MoaB/Mog" evidence="1">
    <location>
        <begin position="28"/>
        <end position="182"/>
    </location>
</feature>
<dbReference type="PANTHER" id="PTHR13939">
    <property type="entry name" value="NICOTINAMIDE-NUCLEOTIDE AMIDOHYDROLASE PNCC"/>
    <property type="match status" value="1"/>
</dbReference>
<organism evidence="2 3">
    <name type="scientific">Bartonella bilalgolemii</name>
    <dbReference type="NCBI Taxonomy" id="2942911"/>
    <lineage>
        <taxon>Bacteria</taxon>
        <taxon>Pseudomonadati</taxon>
        <taxon>Pseudomonadota</taxon>
        <taxon>Alphaproteobacteria</taxon>
        <taxon>Hyphomicrobiales</taxon>
        <taxon>Bartonellaceae</taxon>
        <taxon>Bartonella</taxon>
    </lineage>
</organism>
<dbReference type="PANTHER" id="PTHR13939:SF0">
    <property type="entry name" value="NMN AMIDOHYDROLASE-LIKE PROTEIN YFAY"/>
    <property type="match status" value="1"/>
</dbReference>